<comment type="catalytic activity">
    <reaction evidence="1 5">
        <text>[protein]-peptidylproline (omega=180) = [protein]-peptidylproline (omega=0)</text>
        <dbReference type="Rhea" id="RHEA:16237"/>
        <dbReference type="Rhea" id="RHEA-COMP:10747"/>
        <dbReference type="Rhea" id="RHEA-COMP:10748"/>
        <dbReference type="ChEBI" id="CHEBI:83833"/>
        <dbReference type="ChEBI" id="CHEBI:83834"/>
        <dbReference type="EC" id="5.2.1.8"/>
    </reaction>
</comment>
<comment type="caution">
    <text evidence="8">The sequence shown here is derived from an EMBL/GenBank/DDBJ whole genome shotgun (WGS) entry which is preliminary data.</text>
</comment>
<accession>A0A261Y3W7</accession>
<organism evidence="8 9">
    <name type="scientific">Bifiguratus adelaidae</name>
    <dbReference type="NCBI Taxonomy" id="1938954"/>
    <lineage>
        <taxon>Eukaryota</taxon>
        <taxon>Fungi</taxon>
        <taxon>Fungi incertae sedis</taxon>
        <taxon>Mucoromycota</taxon>
        <taxon>Mucoromycotina</taxon>
        <taxon>Endogonomycetes</taxon>
        <taxon>Endogonales</taxon>
        <taxon>Endogonales incertae sedis</taxon>
        <taxon>Bifiguratus</taxon>
    </lineage>
</organism>
<sequence length="143" mass="15735">MSGLKIETLRSVPGGEDIRETEAGRDVLSMHYVGRLETGEQFDSSRARNKEFRFRLGSGDVIKGWDQGLAGMRIGETRRLTIPPELAYGKYGVGPIPDNATLIFEVELTGINDQPPPMEGLAPLLTLVIAFGAIYFGYKYLQG</sequence>
<dbReference type="EC" id="5.2.1.8" evidence="2 5"/>
<dbReference type="Gene3D" id="3.10.50.40">
    <property type="match status" value="1"/>
</dbReference>
<dbReference type="InterPro" id="IPR046357">
    <property type="entry name" value="PPIase_dom_sf"/>
</dbReference>
<dbReference type="SUPFAM" id="SSF54534">
    <property type="entry name" value="FKBP-like"/>
    <property type="match status" value="1"/>
</dbReference>
<dbReference type="FunFam" id="3.10.50.40:FF:000006">
    <property type="entry name" value="Peptidyl-prolyl cis-trans isomerase"/>
    <property type="match status" value="1"/>
</dbReference>
<dbReference type="PANTHER" id="PTHR45779:SF7">
    <property type="entry name" value="PEPTIDYLPROLYL ISOMERASE"/>
    <property type="match status" value="1"/>
</dbReference>
<keyword evidence="6" id="KW-0472">Membrane</keyword>
<dbReference type="Proteomes" id="UP000242875">
    <property type="component" value="Unassembled WGS sequence"/>
</dbReference>
<feature type="transmembrane region" description="Helical" evidence="6">
    <location>
        <begin position="121"/>
        <end position="138"/>
    </location>
</feature>
<evidence type="ECO:0000256" key="5">
    <source>
        <dbReference type="PROSITE-ProRule" id="PRU00277"/>
    </source>
</evidence>
<keyword evidence="3 5" id="KW-0697">Rotamase</keyword>
<dbReference type="InterPro" id="IPR044609">
    <property type="entry name" value="FKBP2/11"/>
</dbReference>
<dbReference type="GO" id="GO:0003755">
    <property type="term" value="F:peptidyl-prolyl cis-trans isomerase activity"/>
    <property type="evidence" value="ECO:0007669"/>
    <property type="project" value="UniProtKB-KW"/>
</dbReference>
<evidence type="ECO:0000313" key="9">
    <source>
        <dbReference type="Proteomes" id="UP000242875"/>
    </source>
</evidence>
<keyword evidence="6" id="KW-0812">Transmembrane</keyword>
<keyword evidence="9" id="KW-1185">Reference proteome</keyword>
<reference evidence="8 9" key="1">
    <citation type="journal article" date="2017" name="Mycologia">
        <title>Bifiguratus adelaidae, gen. et sp. nov., a new member of Mucoromycotina in endophytic and soil-dwelling habitats.</title>
        <authorList>
            <person name="Torres-Cruz T.J."/>
            <person name="Billingsley Tobias T.L."/>
            <person name="Almatruk M."/>
            <person name="Hesse C."/>
            <person name="Kuske C.R."/>
            <person name="Desiro A."/>
            <person name="Benucci G.M."/>
            <person name="Bonito G."/>
            <person name="Stajich J.E."/>
            <person name="Dunlap C."/>
            <person name="Arnold A.E."/>
            <person name="Porras-Alfaro A."/>
        </authorList>
    </citation>
    <scope>NUCLEOTIDE SEQUENCE [LARGE SCALE GENOMIC DNA]</scope>
    <source>
        <strain evidence="8 9">AZ0501</strain>
    </source>
</reference>
<evidence type="ECO:0000256" key="4">
    <source>
        <dbReference type="ARBA" id="ARBA00023235"/>
    </source>
</evidence>
<name>A0A261Y3W7_9FUNG</name>
<gene>
    <name evidence="8" type="ORF">BZG36_01544</name>
</gene>
<dbReference type="AlphaFoldDB" id="A0A261Y3W7"/>
<evidence type="ECO:0000259" key="7">
    <source>
        <dbReference type="PROSITE" id="PS50059"/>
    </source>
</evidence>
<dbReference type="EMBL" id="MVBO01000017">
    <property type="protein sequence ID" value="OZJ05305.1"/>
    <property type="molecule type" value="Genomic_DNA"/>
</dbReference>
<evidence type="ECO:0000256" key="6">
    <source>
        <dbReference type="SAM" id="Phobius"/>
    </source>
</evidence>
<dbReference type="OrthoDB" id="1902587at2759"/>
<feature type="domain" description="PPIase FKBP-type" evidence="7">
    <location>
        <begin position="25"/>
        <end position="112"/>
    </location>
</feature>
<evidence type="ECO:0000256" key="2">
    <source>
        <dbReference type="ARBA" id="ARBA00013194"/>
    </source>
</evidence>
<protein>
    <recommendedName>
        <fullName evidence="2 5">peptidylprolyl isomerase</fullName>
        <ecNumber evidence="2 5">5.2.1.8</ecNumber>
    </recommendedName>
</protein>
<keyword evidence="6" id="KW-1133">Transmembrane helix</keyword>
<dbReference type="PROSITE" id="PS50059">
    <property type="entry name" value="FKBP_PPIASE"/>
    <property type="match status" value="1"/>
</dbReference>
<evidence type="ECO:0000256" key="1">
    <source>
        <dbReference type="ARBA" id="ARBA00000971"/>
    </source>
</evidence>
<keyword evidence="4 5" id="KW-0413">Isomerase</keyword>
<dbReference type="Pfam" id="PF00254">
    <property type="entry name" value="FKBP_C"/>
    <property type="match status" value="1"/>
</dbReference>
<evidence type="ECO:0000313" key="8">
    <source>
        <dbReference type="EMBL" id="OZJ05305.1"/>
    </source>
</evidence>
<proteinExistence type="predicted"/>
<dbReference type="PANTHER" id="PTHR45779">
    <property type="entry name" value="PEPTIDYLPROLYL ISOMERASE"/>
    <property type="match status" value="1"/>
</dbReference>
<evidence type="ECO:0000256" key="3">
    <source>
        <dbReference type="ARBA" id="ARBA00023110"/>
    </source>
</evidence>
<dbReference type="InterPro" id="IPR001179">
    <property type="entry name" value="PPIase_FKBP_dom"/>
</dbReference>